<protein>
    <submittedName>
        <fullName evidence="2">Uncharacterized protein</fullName>
    </submittedName>
</protein>
<feature type="region of interest" description="Disordered" evidence="1">
    <location>
        <begin position="61"/>
        <end position="101"/>
    </location>
</feature>
<dbReference type="EMBL" id="CAMAPF010000933">
    <property type="protein sequence ID" value="CAH9123912.1"/>
    <property type="molecule type" value="Genomic_DNA"/>
</dbReference>
<dbReference type="PANTHER" id="PTHR34539">
    <property type="entry name" value="T6J4.11 PROTEIN"/>
    <property type="match status" value="1"/>
</dbReference>
<evidence type="ECO:0000256" key="1">
    <source>
        <dbReference type="SAM" id="MobiDB-lite"/>
    </source>
</evidence>
<sequence length="178" mass="19414">MAATQTQLKRHRDETTESVDEETSKRQKYNHLLSILEEEDDDKDKPMQENLSAIFTSLQQELCSPSASHSSSFEPPPPCNTAEQPGPVVGPVGPRTGLELNPGFLPRDKIVEEDEVSVMRRLLEASDDDLGIPSGGDVVDGGALSGINAGGSQDNDGFWEVEDEIANYYGLLFTTFMA</sequence>
<feature type="compositionally biased region" description="Low complexity" evidence="1">
    <location>
        <begin position="85"/>
        <end position="94"/>
    </location>
</feature>
<dbReference type="AlphaFoldDB" id="A0AAV0EKI8"/>
<feature type="region of interest" description="Disordered" evidence="1">
    <location>
        <begin position="1"/>
        <end position="30"/>
    </location>
</feature>
<name>A0AAV0EKI8_9ASTE</name>
<accession>A0AAV0EKI8</accession>
<proteinExistence type="predicted"/>
<dbReference type="Proteomes" id="UP001152523">
    <property type="component" value="Unassembled WGS sequence"/>
</dbReference>
<gene>
    <name evidence="2" type="ORF">CEPIT_LOCUS25594</name>
</gene>
<feature type="compositionally biased region" description="Low complexity" evidence="1">
    <location>
        <begin position="64"/>
        <end position="73"/>
    </location>
</feature>
<reference evidence="2" key="1">
    <citation type="submission" date="2022-07" db="EMBL/GenBank/DDBJ databases">
        <authorList>
            <person name="Macas J."/>
            <person name="Novak P."/>
            <person name="Neumann P."/>
        </authorList>
    </citation>
    <scope>NUCLEOTIDE SEQUENCE</scope>
</reference>
<organism evidence="2 3">
    <name type="scientific">Cuscuta epithymum</name>
    <dbReference type="NCBI Taxonomy" id="186058"/>
    <lineage>
        <taxon>Eukaryota</taxon>
        <taxon>Viridiplantae</taxon>
        <taxon>Streptophyta</taxon>
        <taxon>Embryophyta</taxon>
        <taxon>Tracheophyta</taxon>
        <taxon>Spermatophyta</taxon>
        <taxon>Magnoliopsida</taxon>
        <taxon>eudicotyledons</taxon>
        <taxon>Gunneridae</taxon>
        <taxon>Pentapetalae</taxon>
        <taxon>asterids</taxon>
        <taxon>lamiids</taxon>
        <taxon>Solanales</taxon>
        <taxon>Convolvulaceae</taxon>
        <taxon>Cuscuteae</taxon>
        <taxon>Cuscuta</taxon>
        <taxon>Cuscuta subgen. Cuscuta</taxon>
    </lineage>
</organism>
<dbReference type="PANTHER" id="PTHR34539:SF3">
    <property type="entry name" value="NAC DOMAIN-CONTAINING PROTEIN"/>
    <property type="match status" value="1"/>
</dbReference>
<comment type="caution">
    <text evidence="2">The sequence shown here is derived from an EMBL/GenBank/DDBJ whole genome shotgun (WGS) entry which is preliminary data.</text>
</comment>
<evidence type="ECO:0000313" key="3">
    <source>
        <dbReference type="Proteomes" id="UP001152523"/>
    </source>
</evidence>
<evidence type="ECO:0000313" key="2">
    <source>
        <dbReference type="EMBL" id="CAH9123912.1"/>
    </source>
</evidence>
<keyword evidence="3" id="KW-1185">Reference proteome</keyword>